<dbReference type="AlphaFoldDB" id="A0A430AUG0"/>
<comment type="caution">
    <text evidence="1">The sequence shown here is derived from an EMBL/GenBank/DDBJ whole genome shotgun (WGS) entry which is preliminary data.</text>
</comment>
<evidence type="ECO:0000313" key="2">
    <source>
        <dbReference type="Proteomes" id="UP000288028"/>
    </source>
</evidence>
<dbReference type="GeneID" id="95580854"/>
<gene>
    <name evidence="1" type="ORF">CBF28_12070</name>
</gene>
<dbReference type="Pfam" id="PF08820">
    <property type="entry name" value="DUF1803"/>
    <property type="match status" value="1"/>
</dbReference>
<dbReference type="OrthoDB" id="2200258at2"/>
<dbReference type="InterPro" id="IPR014924">
    <property type="entry name" value="DUF1803"/>
</dbReference>
<evidence type="ECO:0008006" key="3">
    <source>
        <dbReference type="Google" id="ProtNLM"/>
    </source>
</evidence>
<proteinExistence type="predicted"/>
<sequence>MLKIVNQPFDSKKMAIVLDETTEPILNYLKDHKTEKVTLRQIKRAFPEKDEMDRFIDDLVTFNLVERYHGSYSFKGNIITEDMQEKMITLLTDYLDNKKDTIISMFEETVQQIPDENKTVVFLYSLFGELVHGASSIYPDNYISKEWLSIPSRYTEIKGKKETFISMSQPYPTYGYQLSDFFNFLALNRDDLPKEFLEVRSKVGDVNQNYFMTYIERKLRRLEKGKSISCDKSDIFMETLYKMNYVGMIEDLYTFKIARMTIQNFDKWTESLNFLVELLESIDLATEEKEFIVGVVVYQWFVSENLIDTTQTLHGML</sequence>
<dbReference type="Proteomes" id="UP000288028">
    <property type="component" value="Unassembled WGS sequence"/>
</dbReference>
<evidence type="ECO:0000313" key="1">
    <source>
        <dbReference type="EMBL" id="RSU11690.1"/>
    </source>
</evidence>
<keyword evidence="2" id="KW-1185">Reference proteome</keyword>
<protein>
    <recommendedName>
        <fullName evidence="3">DUF1803 domain-containing protein</fullName>
    </recommendedName>
</protein>
<dbReference type="RefSeq" id="WP_126795620.1">
    <property type="nucleotide sequence ID" value="NZ_CP060720.1"/>
</dbReference>
<reference evidence="1 2" key="1">
    <citation type="submission" date="2017-05" db="EMBL/GenBank/DDBJ databases">
        <title>Vagococcus spp. assemblies.</title>
        <authorList>
            <person name="Gulvik C.A."/>
        </authorList>
    </citation>
    <scope>NUCLEOTIDE SEQUENCE [LARGE SCALE GENOMIC DNA]</scope>
    <source>
        <strain evidence="1 2">SS1714</strain>
    </source>
</reference>
<accession>A0A430AUG0</accession>
<dbReference type="EMBL" id="NGKB01000013">
    <property type="protein sequence ID" value="RSU11690.1"/>
    <property type="molecule type" value="Genomic_DNA"/>
</dbReference>
<name>A0A430AUG0_9ENTE</name>
<organism evidence="1 2">
    <name type="scientific">Vagococcus carniphilus</name>
    <dbReference type="NCBI Taxonomy" id="218144"/>
    <lineage>
        <taxon>Bacteria</taxon>
        <taxon>Bacillati</taxon>
        <taxon>Bacillota</taxon>
        <taxon>Bacilli</taxon>
        <taxon>Lactobacillales</taxon>
        <taxon>Enterococcaceae</taxon>
        <taxon>Vagococcus</taxon>
    </lineage>
</organism>